<reference evidence="3" key="1">
    <citation type="submission" date="2009-09" db="EMBL/GenBank/DDBJ databases">
        <authorList>
            <person name="Weinstock G."/>
            <person name="Sodergren E."/>
            <person name="Clifton S."/>
            <person name="Fulton L."/>
            <person name="Fulton B."/>
            <person name="Courtney L."/>
            <person name="Fronick C."/>
            <person name="Harrison M."/>
            <person name="Strong C."/>
            <person name="Farmer C."/>
            <person name="Delahaunty K."/>
            <person name="Markovic C."/>
            <person name="Hall O."/>
            <person name="Minx P."/>
            <person name="Tomlinson C."/>
            <person name="Mitreva M."/>
            <person name="Nelson J."/>
            <person name="Hou S."/>
            <person name="Wollam A."/>
            <person name="Pepin K.H."/>
            <person name="Johnson M."/>
            <person name="Bhonagiri V."/>
            <person name="Nash W.E."/>
            <person name="Warren W."/>
            <person name="Chinwalla A."/>
            <person name="Mardis E.R."/>
            <person name="Wilson R.K."/>
        </authorList>
    </citation>
    <scope>NUCLEOTIDE SEQUENCE [LARGE SCALE GENOMIC DNA]</scope>
    <source>
        <strain evidence="3">ATCC 51259</strain>
    </source>
</reference>
<evidence type="ECO:0000313" key="4">
    <source>
        <dbReference type="Proteomes" id="UP000003460"/>
    </source>
</evidence>
<dbReference type="OrthoDB" id="9798761at2"/>
<dbReference type="Pfam" id="PF03235">
    <property type="entry name" value="GmrSD_N"/>
    <property type="match status" value="1"/>
</dbReference>
<evidence type="ECO:0000259" key="1">
    <source>
        <dbReference type="Pfam" id="PF03235"/>
    </source>
</evidence>
<gene>
    <name evidence="3" type="ORF">GCWU000325_02815</name>
</gene>
<sequence>MAICIDKELCKQINSFANKTWPQKRVKWMCKPGSWQRSRYIQISTPLKDMDLHYELYCGKVQLHIEGKFKKEKYKPFINYLRKEVKSDDHIKWRRWMGMAQGLCEINYEINDLKDAIQYLTDIINLFDPIIQKYTKAHQSERTLNIEEELSPLQKKIEENNYHNPQPEVKPIEKIDFSTLSIPPYQRPYKWTSRNVNQLITDIITFRHKKQYRLGTLVLHNGEIVDGQQRILTLALLLKKMYERLQDKETKAYYKKYIDNIKLFAKSTTFPNRYSLHNIVENIHVIEGRESEFDDQLFNFILEKCEFVVIELSNISEAFQFFDSQNARGKDLEAHDLLKAYHLREMVDMSEADSQNIDKWQRQKTAVLKEIFLVLYRAKRWSRGKSARYFTKNNTDEFKGISLDDCKRYPFYQKEVIAHIFSEIYANNPIRKIDQNKIEYPYNLDGQIINGSRFFDMAHHYLSLYNSIKTSEVFPENGKASEIMNCINNYEGMKRTGDQYVRSMFNVLVLY</sequence>
<dbReference type="InterPro" id="IPR004919">
    <property type="entry name" value="GmrSD_N"/>
</dbReference>
<dbReference type="eggNOG" id="COG1479">
    <property type="taxonomic scope" value="Bacteria"/>
</dbReference>
<feature type="domain" description="DUF7834" evidence="2">
    <location>
        <begin position="355"/>
        <end position="511"/>
    </location>
</feature>
<dbReference type="HOGENOM" id="CLU_030645_1_0_10"/>
<dbReference type="Proteomes" id="UP000003460">
    <property type="component" value="Unassembled WGS sequence"/>
</dbReference>
<evidence type="ECO:0000313" key="3">
    <source>
        <dbReference type="EMBL" id="EEX70273.1"/>
    </source>
</evidence>
<dbReference type="Pfam" id="PF25202">
    <property type="entry name" value="DUF7834"/>
    <property type="match status" value="1"/>
</dbReference>
<dbReference type="PANTHER" id="PTHR35149:SF2">
    <property type="entry name" value="DUF262 DOMAIN-CONTAINING PROTEIN"/>
    <property type="match status" value="1"/>
</dbReference>
<dbReference type="GeneID" id="84577318"/>
<protein>
    <submittedName>
        <fullName evidence="3">Uncharacterized protein</fullName>
    </submittedName>
</protein>
<comment type="caution">
    <text evidence="3">The sequence shown here is derived from an EMBL/GenBank/DDBJ whole genome shotgun (WGS) entry which is preliminary data.</text>
</comment>
<dbReference type="RefSeq" id="WP_006256646.1">
    <property type="nucleotide sequence ID" value="NZ_GG700644.1"/>
</dbReference>
<proteinExistence type="predicted"/>
<feature type="domain" description="GmrSD restriction endonucleases N-terminal" evidence="1">
    <location>
        <begin position="180"/>
        <end position="342"/>
    </location>
</feature>
<dbReference type="InterPro" id="IPR057156">
    <property type="entry name" value="DUF7834"/>
</dbReference>
<dbReference type="EMBL" id="ACIJ02000031">
    <property type="protein sequence ID" value="EEX70273.1"/>
    <property type="molecule type" value="Genomic_DNA"/>
</dbReference>
<keyword evidence="4" id="KW-1185">Reference proteome</keyword>
<evidence type="ECO:0000259" key="2">
    <source>
        <dbReference type="Pfam" id="PF25202"/>
    </source>
</evidence>
<dbReference type="PANTHER" id="PTHR35149">
    <property type="entry name" value="SLL5132 PROTEIN"/>
    <property type="match status" value="1"/>
</dbReference>
<accession>C9LKP5</accession>
<organism evidence="3 4">
    <name type="scientific">Alloprevotella tannerae ATCC 51259</name>
    <dbReference type="NCBI Taxonomy" id="626522"/>
    <lineage>
        <taxon>Bacteria</taxon>
        <taxon>Pseudomonadati</taxon>
        <taxon>Bacteroidota</taxon>
        <taxon>Bacteroidia</taxon>
        <taxon>Bacteroidales</taxon>
        <taxon>Prevotellaceae</taxon>
        <taxon>Alloprevotella</taxon>
    </lineage>
</organism>
<dbReference type="AlphaFoldDB" id="C9LKP5"/>
<name>C9LKP5_9BACT</name>